<dbReference type="EMBL" id="FWDO01000004">
    <property type="protein sequence ID" value="SLM17529.1"/>
    <property type="molecule type" value="Genomic_DNA"/>
</dbReference>
<dbReference type="SUPFAM" id="SSF81271">
    <property type="entry name" value="TGS-like"/>
    <property type="match status" value="1"/>
</dbReference>
<protein>
    <submittedName>
        <fullName evidence="4">(P)ppGpp synthetase I, SpoT/RelA</fullName>
        <ecNumber evidence="4">2.7.6.5</ecNumber>
    </submittedName>
</protein>
<organism evidence="4">
    <name type="scientific">uncultured spirochete</name>
    <dbReference type="NCBI Taxonomy" id="156406"/>
    <lineage>
        <taxon>Bacteria</taxon>
        <taxon>Pseudomonadati</taxon>
        <taxon>Spirochaetota</taxon>
        <taxon>Spirochaetia</taxon>
        <taxon>Spirochaetales</taxon>
        <taxon>environmental samples</taxon>
    </lineage>
</organism>
<dbReference type="PROSITE" id="PS51880">
    <property type="entry name" value="TGS"/>
    <property type="match status" value="1"/>
</dbReference>
<feature type="compositionally biased region" description="Polar residues" evidence="2">
    <location>
        <begin position="86"/>
        <end position="121"/>
    </location>
</feature>
<dbReference type="InterPro" id="IPR033655">
    <property type="entry name" value="TGS_RelA/SpoT"/>
</dbReference>
<dbReference type="Gene3D" id="1.10.3210.10">
    <property type="entry name" value="Hypothetical protein af1432"/>
    <property type="match status" value="1"/>
</dbReference>
<dbReference type="FunFam" id="3.30.460.10:FF:000001">
    <property type="entry name" value="GTP pyrophosphokinase RelA"/>
    <property type="match status" value="1"/>
</dbReference>
<feature type="compositionally biased region" description="Basic and acidic residues" evidence="2">
    <location>
        <begin position="564"/>
        <end position="578"/>
    </location>
</feature>
<name>A0A3P3XNE0_9SPIR</name>
<comment type="function">
    <text evidence="1">In eubacteria ppGpp (guanosine 3'-diphosphate 5'-diphosphate) is a mediator of the stringent response that coordinates a variety of cellular activities in response to changes in nutritional abundance.</text>
</comment>
<comment type="similarity">
    <text evidence="1">Belongs to the relA/spoT family.</text>
</comment>
<dbReference type="InterPro" id="IPR004811">
    <property type="entry name" value="RelA/Spo_fam"/>
</dbReference>
<evidence type="ECO:0000256" key="1">
    <source>
        <dbReference type="RuleBase" id="RU003847"/>
    </source>
</evidence>
<evidence type="ECO:0000256" key="2">
    <source>
        <dbReference type="SAM" id="MobiDB-lite"/>
    </source>
</evidence>
<dbReference type="PANTHER" id="PTHR21262:SF31">
    <property type="entry name" value="GTP PYROPHOSPHOKINASE"/>
    <property type="match status" value="1"/>
</dbReference>
<dbReference type="SUPFAM" id="SSF109604">
    <property type="entry name" value="HD-domain/PDEase-like"/>
    <property type="match status" value="2"/>
</dbReference>
<dbReference type="CDD" id="cd05399">
    <property type="entry name" value="NT_Rel-Spo_like"/>
    <property type="match status" value="1"/>
</dbReference>
<dbReference type="GO" id="GO:0015969">
    <property type="term" value="P:guanosine tetraphosphate metabolic process"/>
    <property type="evidence" value="ECO:0007669"/>
    <property type="project" value="InterPro"/>
</dbReference>
<proteinExistence type="inferred from homology"/>
<dbReference type="InterPro" id="IPR004095">
    <property type="entry name" value="TGS"/>
</dbReference>
<dbReference type="GO" id="GO:0008728">
    <property type="term" value="F:GTP diphosphokinase activity"/>
    <property type="evidence" value="ECO:0007669"/>
    <property type="project" value="UniProtKB-EC"/>
</dbReference>
<dbReference type="Pfam" id="PF13328">
    <property type="entry name" value="HD_4"/>
    <property type="match status" value="2"/>
</dbReference>
<dbReference type="SMART" id="SM00471">
    <property type="entry name" value="HDc"/>
    <property type="match status" value="1"/>
</dbReference>
<dbReference type="CDD" id="cd01668">
    <property type="entry name" value="TGS_RSH"/>
    <property type="match status" value="1"/>
</dbReference>
<evidence type="ECO:0000313" key="4">
    <source>
        <dbReference type="EMBL" id="SLM17529.1"/>
    </source>
</evidence>
<dbReference type="SUPFAM" id="SSF81301">
    <property type="entry name" value="Nucleotidyltransferase"/>
    <property type="match status" value="1"/>
</dbReference>
<dbReference type="EC" id="2.7.6.5" evidence="4"/>
<feature type="region of interest" description="Disordered" evidence="2">
    <location>
        <begin position="549"/>
        <end position="578"/>
    </location>
</feature>
<accession>A0A3P3XNE0</accession>
<dbReference type="Pfam" id="PF02824">
    <property type="entry name" value="TGS"/>
    <property type="match status" value="1"/>
</dbReference>
<dbReference type="GO" id="GO:0015949">
    <property type="term" value="P:nucleobase-containing small molecule interconversion"/>
    <property type="evidence" value="ECO:0007669"/>
    <property type="project" value="UniProtKB-ARBA"/>
</dbReference>
<feature type="domain" description="TGS" evidence="3">
    <location>
        <begin position="444"/>
        <end position="505"/>
    </location>
</feature>
<dbReference type="AlphaFoldDB" id="A0A3P3XNE0"/>
<dbReference type="InterPro" id="IPR012675">
    <property type="entry name" value="Beta-grasp_dom_sf"/>
</dbReference>
<dbReference type="NCBIfam" id="TIGR00691">
    <property type="entry name" value="spoT_relA"/>
    <property type="match status" value="1"/>
</dbReference>
<dbReference type="InterPro" id="IPR003607">
    <property type="entry name" value="HD/PDEase_dom"/>
</dbReference>
<dbReference type="InterPro" id="IPR043519">
    <property type="entry name" value="NT_sf"/>
</dbReference>
<dbReference type="PANTHER" id="PTHR21262">
    <property type="entry name" value="GUANOSINE-3',5'-BIS DIPHOSPHATE 3'-PYROPHOSPHOHYDROLASE"/>
    <property type="match status" value="1"/>
</dbReference>
<evidence type="ECO:0000259" key="3">
    <source>
        <dbReference type="PROSITE" id="PS51880"/>
    </source>
</evidence>
<dbReference type="InterPro" id="IPR007685">
    <property type="entry name" value="RelA_SpoT"/>
</dbReference>
<feature type="region of interest" description="Disordered" evidence="2">
    <location>
        <begin position="82"/>
        <end position="128"/>
    </location>
</feature>
<dbReference type="SMART" id="SM00954">
    <property type="entry name" value="RelA_SpoT"/>
    <property type="match status" value="1"/>
</dbReference>
<dbReference type="FunFam" id="3.10.20.30:FF:000002">
    <property type="entry name" value="GTP pyrophosphokinase (RelA/SpoT)"/>
    <property type="match status" value="1"/>
</dbReference>
<dbReference type="Gene3D" id="3.30.460.10">
    <property type="entry name" value="Beta Polymerase, domain 2"/>
    <property type="match status" value="1"/>
</dbReference>
<dbReference type="InterPro" id="IPR012676">
    <property type="entry name" value="TGS-like"/>
</dbReference>
<dbReference type="GO" id="GO:0005886">
    <property type="term" value="C:plasma membrane"/>
    <property type="evidence" value="ECO:0007669"/>
    <property type="project" value="TreeGrafter"/>
</dbReference>
<keyword evidence="4" id="KW-0808">Transferase</keyword>
<gene>
    <name evidence="4" type="ORF">SPIRO4BDMA_40098</name>
</gene>
<sequence length="746" mass="83344">MDEILQNFLSKAEHRFNAEEKNFLSSAAEYTQSTHGDRKRASGEPAFYHDVRVAEILLELGMDLESILAGLLHDTTVDRVSGFSPVPNSAQESSNKPDSGGQPQSSTAQNPNKVPSPQGKSGRTRKEKDAGALNSLLAAPDPHIEELYGKETALIVAGVNRLSSVRAKNKSVHAAETMRKMLFALTSDIRVILVKLADKLDSMRTLKYLPEERQKEIATECIDIYAPLADRLGISWLKDELEDLSLKSLNREVFDQIKDIVNVRKDARQEFLKKVTERILSSAAKEEIEVEVSARAKHFYSIYQKMRKRGKSPEELYDLLGIRIICKSINECYSLLGLVHRLWKPIDGRFKDYIAMPKSNGYQSLHTTVLAYGGQLLEIQIRTREMHLVAEYGVASHWLYKKGTTSELPQLEDLPIINKLKQWNQFIAEGDSYLEEIKRELLRDSIFVFTPKGDVIELPAGSTPIDFAFAIHSDVGGHCLGAKVNGTIASLDSELQNTQIVDIITSPNAKPNLNWLKIAHTSKARSKIRQLLVQTGQAVAIDKHIVAARKSEKAPAESPQARPHAQDRAQAEAQRGRDEGFPSVVEFHSLKPGLVLRSEKAGVSVGGMRNMMIRIAGCCKPVTGDRIVGYVSRGRGIIVHREDCRSLMSIADFDERRIDVKWEDEAINTTARYRVTTKKTVDIFSEIESTVRKCSGRLKEGKLGERGDGTLSGFFILEVDSHEDLRRVAKALRTLPSILSIEEETL</sequence>
<dbReference type="Gene3D" id="3.10.20.30">
    <property type="match status" value="1"/>
</dbReference>
<reference evidence="4" key="1">
    <citation type="submission" date="2017-02" db="EMBL/GenBank/DDBJ databases">
        <authorList>
            <person name="Regsiter A."/>
            <person name="William W."/>
        </authorList>
    </citation>
    <scope>NUCLEOTIDE SEQUENCE</scope>
    <source>
        <strain evidence="4">BdmA 4</strain>
    </source>
</reference>
<dbReference type="Pfam" id="PF04607">
    <property type="entry name" value="RelA_SpoT"/>
    <property type="match status" value="1"/>
</dbReference>